<comment type="subcellular location">
    <subcellularLocation>
        <location evidence="1">Cell membrane</location>
        <topology evidence="1">Multi-pass membrane protein</topology>
    </subcellularLocation>
</comment>
<organism evidence="10 11">
    <name type="scientific">Methanolobus halotolerans</name>
    <dbReference type="NCBI Taxonomy" id="2052935"/>
    <lineage>
        <taxon>Archaea</taxon>
        <taxon>Methanobacteriati</taxon>
        <taxon>Methanobacteriota</taxon>
        <taxon>Stenosarchaea group</taxon>
        <taxon>Methanomicrobia</taxon>
        <taxon>Methanosarcinales</taxon>
        <taxon>Methanosarcinaceae</taxon>
        <taxon>Methanolobus</taxon>
    </lineage>
</organism>
<evidence type="ECO:0000256" key="8">
    <source>
        <dbReference type="SAM" id="Phobius"/>
    </source>
</evidence>
<feature type="transmembrane region" description="Helical" evidence="8">
    <location>
        <begin position="39"/>
        <end position="60"/>
    </location>
</feature>
<sequence length="809" mass="94771">MKSFAEKHRSILLEITANLFAIGVILLLLQYLTSVIVSVWIDIQILAILTFAFGFIWFLIFTQKDENRLKAKIEPYFKKLLFLGLLLITVGSLSFNFVESNPFLNLVVSFISSINLYLVLTTTFFGFSTYYLNRDRIESEIEREKEYEEQIVLMREKEFNRKFLFLSKFNLDYGIYNCWNRKDYFTLIMRLLFIPFIGAGKLLYNGAKWIYREGPIAILILIVILVIFTAVKAPYFDVSFTGEHTMKYNTYVEPAKYMYENNNPFINQMKYNVYPVTNPEGSYNTFGHLPLLEWGLAATYTLMPFNSLEENTRQFTHLIGILTLIFAYGFFRNWCSKEQSLIISFLLAINPIIAFTTFVTVQDSLLVLFTFITLHYVCKYIKEDQIAHLFFAGLYFGIGVASKYSIILWLVPIVTLLLIFNKKADLSYLIKSLGIFGFLGMLPAVAFRTSLRYLPTDALSSLIYFMLWILIFILAYTFIIKKENIIDKVVKNATKNKVLFIGYIILAILLGIMFLYVTKAYTLNNEFLTDSTLFFNLDMYYHMLDEQFKQYMTENVYYLGLIGFVFALFFGSKKQRVVLLSFFAGAFFYWVLASKVMFFHNYYTNIIMITFCLSIGIMIYQIGKSYNNKFSFFILMLLIGLLVVPASYDANTDRLSKERIDQETLIQAAQYLTENTNENEIYIDDSYLLTLTILTGRPRIEESGLIHDQIRESIKEIGFSETMNKYNISYVITTRKTPRYERYVNIFTNEKFESVSYRRTDIILSKLDPSYQYFSDIDRRKKLIEEYKIKDKFILEKEIGPYKIFKFAG</sequence>
<feature type="transmembrane region" description="Helical" evidence="8">
    <location>
        <begin position="314"/>
        <end position="331"/>
    </location>
</feature>
<accession>A0A4E0PYJ8</accession>
<dbReference type="Proteomes" id="UP000297295">
    <property type="component" value="Unassembled WGS sequence"/>
</dbReference>
<evidence type="ECO:0000259" key="9">
    <source>
        <dbReference type="Pfam" id="PF13231"/>
    </source>
</evidence>
<feature type="transmembrane region" description="Helical" evidence="8">
    <location>
        <begin position="578"/>
        <end position="596"/>
    </location>
</feature>
<feature type="transmembrane region" description="Helical" evidence="8">
    <location>
        <begin position="12"/>
        <end position="33"/>
    </location>
</feature>
<comment type="caution">
    <text evidence="10">The sequence shown here is derived from an EMBL/GenBank/DDBJ whole genome shotgun (WGS) entry which is preliminary data.</text>
</comment>
<dbReference type="PANTHER" id="PTHR33908:SF11">
    <property type="entry name" value="MEMBRANE PROTEIN"/>
    <property type="match status" value="1"/>
</dbReference>
<evidence type="ECO:0000256" key="2">
    <source>
        <dbReference type="ARBA" id="ARBA00022475"/>
    </source>
</evidence>
<feature type="transmembrane region" description="Helical" evidence="8">
    <location>
        <begin position="216"/>
        <end position="236"/>
    </location>
</feature>
<feature type="transmembrane region" description="Helical" evidence="8">
    <location>
        <begin position="185"/>
        <end position="204"/>
    </location>
</feature>
<evidence type="ECO:0000256" key="7">
    <source>
        <dbReference type="ARBA" id="ARBA00023136"/>
    </source>
</evidence>
<evidence type="ECO:0000313" key="10">
    <source>
        <dbReference type="EMBL" id="TGC10609.1"/>
    </source>
</evidence>
<keyword evidence="5 8" id="KW-0812">Transmembrane</keyword>
<feature type="transmembrane region" description="Helical" evidence="8">
    <location>
        <begin position="602"/>
        <end position="623"/>
    </location>
</feature>
<dbReference type="GO" id="GO:0008610">
    <property type="term" value="P:lipid biosynthetic process"/>
    <property type="evidence" value="ECO:0007669"/>
    <property type="project" value="UniProtKB-ARBA"/>
</dbReference>
<evidence type="ECO:0000256" key="3">
    <source>
        <dbReference type="ARBA" id="ARBA00022676"/>
    </source>
</evidence>
<feature type="transmembrane region" description="Helical" evidence="8">
    <location>
        <begin position="343"/>
        <end position="372"/>
    </location>
</feature>
<feature type="domain" description="Glycosyltransferase RgtA/B/C/D-like" evidence="9">
    <location>
        <begin position="290"/>
        <end position="436"/>
    </location>
</feature>
<evidence type="ECO:0000256" key="5">
    <source>
        <dbReference type="ARBA" id="ARBA00022692"/>
    </source>
</evidence>
<dbReference type="GO" id="GO:0005886">
    <property type="term" value="C:plasma membrane"/>
    <property type="evidence" value="ECO:0007669"/>
    <property type="project" value="UniProtKB-SubCell"/>
</dbReference>
<keyword evidence="4" id="KW-0808">Transferase</keyword>
<feature type="transmembrane region" description="Helical" evidence="8">
    <location>
        <begin position="426"/>
        <end position="446"/>
    </location>
</feature>
<evidence type="ECO:0000256" key="6">
    <source>
        <dbReference type="ARBA" id="ARBA00022989"/>
    </source>
</evidence>
<feature type="transmembrane region" description="Helical" evidence="8">
    <location>
        <begin position="555"/>
        <end position="571"/>
    </location>
</feature>
<keyword evidence="3" id="KW-0328">Glycosyltransferase</keyword>
<feature type="transmembrane region" description="Helical" evidence="8">
    <location>
        <begin position="630"/>
        <end position="648"/>
    </location>
</feature>
<keyword evidence="11" id="KW-1185">Reference proteome</keyword>
<dbReference type="RefSeq" id="WP_135388989.1">
    <property type="nucleotide sequence ID" value="NZ_PGGK01000003.1"/>
</dbReference>
<dbReference type="AlphaFoldDB" id="A0A4E0PYJ8"/>
<name>A0A4E0PYJ8_9EURY</name>
<keyword evidence="2" id="KW-1003">Cell membrane</keyword>
<evidence type="ECO:0000256" key="4">
    <source>
        <dbReference type="ARBA" id="ARBA00022679"/>
    </source>
</evidence>
<feature type="transmembrane region" description="Helical" evidence="8">
    <location>
        <begin position="458"/>
        <end position="478"/>
    </location>
</feature>
<reference evidence="10 11" key="1">
    <citation type="submission" date="2017-11" db="EMBL/GenBank/DDBJ databases">
        <title>Isolation and Characterization of Methanogenic Archaea from Saline Meromictic Lake at Siberia.</title>
        <authorList>
            <person name="Shen Y."/>
            <person name="Huang H.-H."/>
            <person name="Lai M.-C."/>
            <person name="Chen S.-C."/>
        </authorList>
    </citation>
    <scope>NUCLEOTIDE SEQUENCE [LARGE SCALE GENOMIC DNA]</scope>
    <source>
        <strain evidence="10 11">SY-01</strain>
    </source>
</reference>
<dbReference type="Pfam" id="PF13231">
    <property type="entry name" value="PMT_2"/>
    <property type="match status" value="1"/>
</dbReference>
<gene>
    <name evidence="10" type="ORF">CUN85_03720</name>
</gene>
<evidence type="ECO:0000256" key="1">
    <source>
        <dbReference type="ARBA" id="ARBA00004651"/>
    </source>
</evidence>
<keyword evidence="6 8" id="KW-1133">Transmembrane helix</keyword>
<protein>
    <recommendedName>
        <fullName evidence="9">Glycosyltransferase RgtA/B/C/D-like domain-containing protein</fullName>
    </recommendedName>
</protein>
<dbReference type="PANTHER" id="PTHR33908">
    <property type="entry name" value="MANNOSYLTRANSFERASE YKCB-RELATED"/>
    <property type="match status" value="1"/>
</dbReference>
<evidence type="ECO:0000313" key="11">
    <source>
        <dbReference type="Proteomes" id="UP000297295"/>
    </source>
</evidence>
<dbReference type="EMBL" id="PGGK01000003">
    <property type="protein sequence ID" value="TGC10609.1"/>
    <property type="molecule type" value="Genomic_DNA"/>
</dbReference>
<feature type="transmembrane region" description="Helical" evidence="8">
    <location>
        <begin position="498"/>
        <end position="517"/>
    </location>
</feature>
<keyword evidence="7 8" id="KW-0472">Membrane</keyword>
<dbReference type="GO" id="GO:0016763">
    <property type="term" value="F:pentosyltransferase activity"/>
    <property type="evidence" value="ECO:0007669"/>
    <property type="project" value="TreeGrafter"/>
</dbReference>
<dbReference type="InterPro" id="IPR050297">
    <property type="entry name" value="LipidA_mod_glycosyltrf_83"/>
</dbReference>
<feature type="transmembrane region" description="Helical" evidence="8">
    <location>
        <begin position="392"/>
        <end position="419"/>
    </location>
</feature>
<dbReference type="InterPro" id="IPR038731">
    <property type="entry name" value="RgtA/B/C-like"/>
</dbReference>
<proteinExistence type="predicted"/>
<feature type="transmembrane region" description="Helical" evidence="8">
    <location>
        <begin position="80"/>
        <end position="98"/>
    </location>
</feature>
<feature type="transmembrane region" description="Helical" evidence="8">
    <location>
        <begin position="110"/>
        <end position="133"/>
    </location>
</feature>